<dbReference type="GO" id="GO:0008360">
    <property type="term" value="P:regulation of cell shape"/>
    <property type="evidence" value="ECO:0007669"/>
    <property type="project" value="UniProtKB-KW"/>
</dbReference>
<comment type="function">
    <text evidence="8">Involved in peptidoglycan biosynthesis. Transports lipid-linked peptidoglycan precursors from the inner to the outer leaflet of the cytoplasmic membrane.</text>
</comment>
<keyword evidence="7 10" id="KW-0472">Membrane</keyword>
<dbReference type="PRINTS" id="PR01806">
    <property type="entry name" value="VIRFACTRMVIN"/>
</dbReference>
<evidence type="ECO:0000256" key="10">
    <source>
        <dbReference type="SAM" id="Phobius"/>
    </source>
</evidence>
<dbReference type="PANTHER" id="PTHR47019">
    <property type="entry name" value="LIPID II FLIPPASE MURJ"/>
    <property type="match status" value="1"/>
</dbReference>
<dbReference type="GO" id="GO:0005886">
    <property type="term" value="C:plasma membrane"/>
    <property type="evidence" value="ECO:0007669"/>
    <property type="project" value="UniProtKB-SubCell"/>
</dbReference>
<name>N1UAX2_9LEPT</name>
<dbReference type="AlphaFoldDB" id="N1UAX2"/>
<feature type="transmembrane region" description="Helical" evidence="10">
    <location>
        <begin position="185"/>
        <end position="209"/>
    </location>
</feature>
<evidence type="ECO:0000256" key="3">
    <source>
        <dbReference type="ARBA" id="ARBA00022692"/>
    </source>
</evidence>
<evidence type="ECO:0000256" key="5">
    <source>
        <dbReference type="ARBA" id="ARBA00022984"/>
    </source>
</evidence>
<proteinExistence type="inferred from homology"/>
<keyword evidence="6 10" id="KW-1133">Transmembrane helix</keyword>
<feature type="transmembrane region" description="Helical" evidence="10">
    <location>
        <begin position="127"/>
        <end position="147"/>
    </location>
</feature>
<keyword evidence="3 10" id="KW-0812">Transmembrane</keyword>
<evidence type="ECO:0000256" key="9">
    <source>
        <dbReference type="ARBA" id="ARBA00061532"/>
    </source>
</evidence>
<evidence type="ECO:0000313" key="12">
    <source>
        <dbReference type="Proteomes" id="UP000012249"/>
    </source>
</evidence>
<dbReference type="GO" id="GO:0015648">
    <property type="term" value="F:lipid-linked peptidoglycan transporter activity"/>
    <property type="evidence" value="ECO:0007669"/>
    <property type="project" value="TreeGrafter"/>
</dbReference>
<keyword evidence="4" id="KW-0133">Cell shape</keyword>
<sequence>MSNAASRSIALSFYTFLSRILGLIRDHFMAVSFGTGMVASAFSVAYRLPNMFRNLLAEGTLSQSFMPLYSESGKLGEEEAKVMSGAVLSFLFFVLSLLVAIVFLFSPFLLPILVGGTKEYSDLVIELTYILFFLIVTASLSAIFMAISNSKNRFFVPSLSPIILNLSYLFVFICLFPFVEDVHDRVIALCFAIVTGGFLQLLVQVWYVWKKKTHPRSIGIGNIRRSKRFLS</sequence>
<gene>
    <name evidence="11" type="ORF">LEP1GSC043_3417</name>
</gene>
<evidence type="ECO:0000256" key="4">
    <source>
        <dbReference type="ARBA" id="ARBA00022960"/>
    </source>
</evidence>
<dbReference type="GO" id="GO:0034204">
    <property type="term" value="P:lipid translocation"/>
    <property type="evidence" value="ECO:0007669"/>
    <property type="project" value="TreeGrafter"/>
</dbReference>
<protein>
    <submittedName>
        <fullName evidence="11">Virulence factor MVIN domain protein</fullName>
    </submittedName>
</protein>
<evidence type="ECO:0000256" key="8">
    <source>
        <dbReference type="ARBA" id="ARBA00060041"/>
    </source>
</evidence>
<keyword evidence="2" id="KW-1003">Cell membrane</keyword>
<comment type="subcellular location">
    <subcellularLocation>
        <location evidence="1">Cell membrane</location>
        <topology evidence="1">Multi-pass membrane protein</topology>
    </subcellularLocation>
</comment>
<evidence type="ECO:0000256" key="2">
    <source>
        <dbReference type="ARBA" id="ARBA00022475"/>
    </source>
</evidence>
<keyword evidence="5" id="KW-0573">Peptidoglycan synthesis</keyword>
<dbReference type="Pfam" id="PF03023">
    <property type="entry name" value="MurJ"/>
    <property type="match status" value="1"/>
</dbReference>
<accession>N1UAX2</accession>
<comment type="caution">
    <text evidence="11">The sequence shown here is derived from an EMBL/GenBank/DDBJ whole genome shotgun (WGS) entry which is preliminary data.</text>
</comment>
<comment type="similarity">
    <text evidence="9">Belongs to the MurJ/MviN family.</text>
</comment>
<feature type="transmembrane region" description="Helical" evidence="10">
    <location>
        <begin position="159"/>
        <end position="179"/>
    </location>
</feature>
<organism evidence="11 12">
    <name type="scientific">Leptospira weilii str. Ecochallenge</name>
    <dbReference type="NCBI Taxonomy" id="1049986"/>
    <lineage>
        <taxon>Bacteria</taxon>
        <taxon>Pseudomonadati</taxon>
        <taxon>Spirochaetota</taxon>
        <taxon>Spirochaetia</taxon>
        <taxon>Leptospirales</taxon>
        <taxon>Leptospiraceae</taxon>
        <taxon>Leptospira</taxon>
    </lineage>
</organism>
<dbReference type="EMBL" id="AHMI02000113">
    <property type="protein sequence ID" value="EMY15099.1"/>
    <property type="molecule type" value="Genomic_DNA"/>
</dbReference>
<feature type="transmembrane region" description="Helical" evidence="10">
    <location>
        <begin position="90"/>
        <end position="115"/>
    </location>
</feature>
<dbReference type="GO" id="GO:0009252">
    <property type="term" value="P:peptidoglycan biosynthetic process"/>
    <property type="evidence" value="ECO:0007669"/>
    <property type="project" value="UniProtKB-KW"/>
</dbReference>
<dbReference type="InterPro" id="IPR004268">
    <property type="entry name" value="MurJ"/>
</dbReference>
<evidence type="ECO:0000313" key="11">
    <source>
        <dbReference type="EMBL" id="EMY15099.1"/>
    </source>
</evidence>
<reference evidence="11 12" key="1">
    <citation type="submission" date="2013-02" db="EMBL/GenBank/DDBJ databases">
        <authorList>
            <person name="Harkins D.M."/>
            <person name="Durkin A.S."/>
            <person name="Brinkac L.M."/>
            <person name="Haft D.H."/>
            <person name="Selengut J.D."/>
            <person name="Sanka R."/>
            <person name="DePew J."/>
            <person name="Purushe J."/>
            <person name="Haake D.A."/>
            <person name="Matsunaga J."/>
            <person name="Vinetz J.M."/>
            <person name="Sutton G.G."/>
            <person name="Nierman W.C."/>
            <person name="Fouts D.E."/>
        </authorList>
    </citation>
    <scope>NUCLEOTIDE SEQUENCE [LARGE SCALE GENOMIC DNA]</scope>
    <source>
        <strain evidence="11 12">Ecochallenge</strain>
    </source>
</reference>
<evidence type="ECO:0000256" key="6">
    <source>
        <dbReference type="ARBA" id="ARBA00022989"/>
    </source>
</evidence>
<feature type="transmembrane region" description="Helical" evidence="10">
    <location>
        <begin position="27"/>
        <end position="46"/>
    </location>
</feature>
<dbReference type="InterPro" id="IPR051050">
    <property type="entry name" value="Lipid_II_flippase_MurJ/MviN"/>
</dbReference>
<dbReference type="Proteomes" id="UP000012249">
    <property type="component" value="Unassembled WGS sequence"/>
</dbReference>
<evidence type="ECO:0000256" key="7">
    <source>
        <dbReference type="ARBA" id="ARBA00023136"/>
    </source>
</evidence>
<evidence type="ECO:0000256" key="1">
    <source>
        <dbReference type="ARBA" id="ARBA00004651"/>
    </source>
</evidence>
<dbReference type="PANTHER" id="PTHR47019:SF1">
    <property type="entry name" value="LIPID II FLIPPASE MURJ"/>
    <property type="match status" value="1"/>
</dbReference>